<accession>A0A178HY98</accession>
<comment type="caution">
    <text evidence="2">The sequence shown here is derived from an EMBL/GenBank/DDBJ whole genome shotgun (WGS) entry which is preliminary data.</text>
</comment>
<feature type="domain" description="DUF4326" evidence="1">
    <location>
        <begin position="29"/>
        <end position="110"/>
    </location>
</feature>
<dbReference type="InterPro" id="IPR025475">
    <property type="entry name" value="DUF4326"/>
</dbReference>
<dbReference type="EMBL" id="LVVY01000086">
    <property type="protein sequence ID" value="OAM77014.1"/>
    <property type="molecule type" value="Genomic_DNA"/>
</dbReference>
<sequence length="115" mass="12316">MRPVRIVLSRRAGFDLQAVSHAINGLPAQSVARPGPWGNPFTIAAVMAETGLDKAAAQAEAVARHGRWMNGEIEADRPRPSRQDIHDALAGKNLACWCRAGTPCHVDTLLALAND</sequence>
<evidence type="ECO:0000313" key="3">
    <source>
        <dbReference type="Proteomes" id="UP000078389"/>
    </source>
</evidence>
<dbReference type="STRING" id="1770058.A3840_10230"/>
<dbReference type="Proteomes" id="UP000078389">
    <property type="component" value="Unassembled WGS sequence"/>
</dbReference>
<name>A0A178HY98_9HYPH</name>
<dbReference type="Pfam" id="PF14216">
    <property type="entry name" value="DUF4326"/>
    <property type="match status" value="1"/>
</dbReference>
<evidence type="ECO:0000259" key="1">
    <source>
        <dbReference type="Pfam" id="PF14216"/>
    </source>
</evidence>
<proteinExistence type="predicted"/>
<dbReference type="OrthoDB" id="3483205at2"/>
<keyword evidence="3" id="KW-1185">Reference proteome</keyword>
<dbReference type="AlphaFoldDB" id="A0A178HY98"/>
<reference evidence="2 3" key="1">
    <citation type="submission" date="2016-03" db="EMBL/GenBank/DDBJ databases">
        <title>Genome sequencing of Devosia sp. S37.</title>
        <authorList>
            <person name="Mohd Nor M."/>
        </authorList>
    </citation>
    <scope>NUCLEOTIDE SEQUENCE [LARGE SCALE GENOMIC DNA]</scope>
    <source>
        <strain evidence="2 3">S37</strain>
    </source>
</reference>
<gene>
    <name evidence="2" type="ORF">A3840_10230</name>
</gene>
<organism evidence="2 3">
    <name type="scientific">Devosia elaeis</name>
    <dbReference type="NCBI Taxonomy" id="1770058"/>
    <lineage>
        <taxon>Bacteria</taxon>
        <taxon>Pseudomonadati</taxon>
        <taxon>Pseudomonadota</taxon>
        <taxon>Alphaproteobacteria</taxon>
        <taxon>Hyphomicrobiales</taxon>
        <taxon>Devosiaceae</taxon>
        <taxon>Devosia</taxon>
    </lineage>
</organism>
<protein>
    <recommendedName>
        <fullName evidence="1">DUF4326 domain-containing protein</fullName>
    </recommendedName>
</protein>
<evidence type="ECO:0000313" key="2">
    <source>
        <dbReference type="EMBL" id="OAM77014.1"/>
    </source>
</evidence>
<dbReference type="RefSeq" id="WP_067455838.1">
    <property type="nucleotide sequence ID" value="NZ_LVVY01000086.1"/>
</dbReference>